<organism evidence="3">
    <name type="scientific">Trichuris suis</name>
    <name type="common">pig whipworm</name>
    <dbReference type="NCBI Taxonomy" id="68888"/>
    <lineage>
        <taxon>Eukaryota</taxon>
        <taxon>Metazoa</taxon>
        <taxon>Ecdysozoa</taxon>
        <taxon>Nematoda</taxon>
        <taxon>Enoplea</taxon>
        <taxon>Dorylaimia</taxon>
        <taxon>Trichinellida</taxon>
        <taxon>Trichuridae</taxon>
        <taxon>Trichuris</taxon>
    </lineage>
</organism>
<feature type="signal peptide" evidence="1">
    <location>
        <begin position="1"/>
        <end position="29"/>
    </location>
</feature>
<dbReference type="EMBL" id="KL363186">
    <property type="protein sequence ID" value="KFD58016.1"/>
    <property type="molecule type" value="Genomic_DNA"/>
</dbReference>
<evidence type="ECO:0000313" key="4">
    <source>
        <dbReference type="Proteomes" id="UP000030764"/>
    </source>
</evidence>
<gene>
    <name evidence="2" type="ORF">M513_01249</name>
    <name evidence="3" type="ORF">M514_01249</name>
</gene>
<keyword evidence="4" id="KW-1185">Reference proteome</keyword>
<dbReference type="Proteomes" id="UP000030764">
    <property type="component" value="Unassembled WGS sequence"/>
</dbReference>
<proteinExistence type="predicted"/>
<feature type="chain" id="PRO_5010405417" description="Secreted protein" evidence="1">
    <location>
        <begin position="30"/>
        <end position="108"/>
    </location>
</feature>
<sequence>MVCGSDLRVFCPSILILVFLDGVCPLLRCEVVLVLADGCLPAEVRHLYDPGDCVHHSDEEQRADSRTLMYSYRDWEGLRLPCASLYACPIHLSDRCDDEESSTVTDSQ</sequence>
<reference evidence="3 4" key="1">
    <citation type="journal article" date="2014" name="Nat. Genet.">
        <title>Genome and transcriptome of the porcine whipworm Trichuris suis.</title>
        <authorList>
            <person name="Jex A.R."/>
            <person name="Nejsum P."/>
            <person name="Schwarz E.M."/>
            <person name="Hu L."/>
            <person name="Young N.D."/>
            <person name="Hall R.S."/>
            <person name="Korhonen P.K."/>
            <person name="Liao S."/>
            <person name="Thamsborg S."/>
            <person name="Xia J."/>
            <person name="Xu P."/>
            <person name="Wang S."/>
            <person name="Scheerlinck J.P."/>
            <person name="Hofmann A."/>
            <person name="Sternberg P.W."/>
            <person name="Wang J."/>
            <person name="Gasser R.B."/>
        </authorList>
    </citation>
    <scope>NUCLEOTIDE SEQUENCE [LARGE SCALE GENOMIC DNA]</scope>
    <source>
        <strain evidence="3">DCEP-RM93F</strain>
        <strain evidence="2">DCEP-RM93M</strain>
    </source>
</reference>
<name>A0A085NMV2_9BILA</name>
<protein>
    <recommendedName>
        <fullName evidence="5">Secreted protein</fullName>
    </recommendedName>
</protein>
<accession>A0A085NMV2</accession>
<evidence type="ECO:0000256" key="1">
    <source>
        <dbReference type="SAM" id="SignalP"/>
    </source>
</evidence>
<evidence type="ECO:0000313" key="2">
    <source>
        <dbReference type="EMBL" id="KFD58016.1"/>
    </source>
</evidence>
<dbReference type="Proteomes" id="UP000030758">
    <property type="component" value="Unassembled WGS sequence"/>
</dbReference>
<dbReference type="EMBL" id="KL367485">
    <property type="protein sequence ID" value="KFD70798.1"/>
    <property type="molecule type" value="Genomic_DNA"/>
</dbReference>
<evidence type="ECO:0008006" key="5">
    <source>
        <dbReference type="Google" id="ProtNLM"/>
    </source>
</evidence>
<keyword evidence="1" id="KW-0732">Signal</keyword>
<dbReference type="AlphaFoldDB" id="A0A085NMV2"/>
<evidence type="ECO:0000313" key="3">
    <source>
        <dbReference type="EMBL" id="KFD70798.1"/>
    </source>
</evidence>